<protein>
    <recommendedName>
        <fullName evidence="4">PD-(D/E)XK endonuclease-like domain-containing protein</fullName>
    </recommendedName>
</protein>
<sequence>MADRLRRSHRGAGARPDRGSRRGLPRGHVRHRQIERAGDPVLTLDFNHRPSTTERINTLVDAALIAEREAAPLRTYLGASRLGHACERALQFEFAGAPKDEGADFSGQTLRIFAIGHQLEDLAIRWLRAAGIDLVTQRRDGGQFGFSVAGGRIRGHVDGIIADAPAALGLHTPALWECKTMNAKNWRACVKDGVTVSKPVYGAQIAIYQAYMEPSLPGILSAPALFTAINKDTAELHHELVPFDADRAQRMSDRAVRILQATDAGELLPRIATSRDFFECRFCAHAERCWSLTA</sequence>
<evidence type="ECO:0008006" key="4">
    <source>
        <dbReference type="Google" id="ProtNLM"/>
    </source>
</evidence>
<evidence type="ECO:0000313" key="2">
    <source>
        <dbReference type="EMBL" id="PWG16087.1"/>
    </source>
</evidence>
<evidence type="ECO:0000313" key="3">
    <source>
        <dbReference type="Proteomes" id="UP000245293"/>
    </source>
</evidence>
<name>A0A2V1P3U0_9RHOB</name>
<dbReference type="Proteomes" id="UP000245293">
    <property type="component" value="Unassembled WGS sequence"/>
</dbReference>
<comment type="caution">
    <text evidence="2">The sequence shown here is derived from an EMBL/GenBank/DDBJ whole genome shotgun (WGS) entry which is preliminary data.</text>
</comment>
<dbReference type="AlphaFoldDB" id="A0A2V1P3U0"/>
<evidence type="ECO:0000256" key="1">
    <source>
        <dbReference type="SAM" id="MobiDB-lite"/>
    </source>
</evidence>
<feature type="compositionally biased region" description="Basic residues" evidence="1">
    <location>
        <begin position="1"/>
        <end position="12"/>
    </location>
</feature>
<accession>A0A2V1P3U0</accession>
<dbReference type="OrthoDB" id="1982at2"/>
<reference evidence="3" key="1">
    <citation type="submission" date="2018-05" db="EMBL/GenBank/DDBJ databases">
        <authorList>
            <person name="Du Z."/>
            <person name="Wang X."/>
        </authorList>
    </citation>
    <scope>NUCLEOTIDE SEQUENCE [LARGE SCALE GENOMIC DNA]</scope>
    <source>
        <strain evidence="3">WDS4C29</strain>
    </source>
</reference>
<dbReference type="InterPro" id="IPR011604">
    <property type="entry name" value="PDDEXK-like_dom_sf"/>
</dbReference>
<dbReference type="EMBL" id="QETF01000018">
    <property type="protein sequence ID" value="PWG16087.1"/>
    <property type="molecule type" value="Genomic_DNA"/>
</dbReference>
<dbReference type="Gene3D" id="3.90.320.10">
    <property type="match status" value="1"/>
</dbReference>
<gene>
    <name evidence="2" type="ORF">DFK10_13650</name>
</gene>
<organism evidence="2 3">
    <name type="scientific">Salibaculum griseiflavum</name>
    <dbReference type="NCBI Taxonomy" id="1914409"/>
    <lineage>
        <taxon>Bacteria</taxon>
        <taxon>Pseudomonadati</taxon>
        <taxon>Pseudomonadota</taxon>
        <taxon>Alphaproteobacteria</taxon>
        <taxon>Rhodobacterales</taxon>
        <taxon>Roseobacteraceae</taxon>
        <taxon>Salibaculum</taxon>
    </lineage>
</organism>
<feature type="compositionally biased region" description="Basic residues" evidence="1">
    <location>
        <begin position="21"/>
        <end position="31"/>
    </location>
</feature>
<feature type="region of interest" description="Disordered" evidence="1">
    <location>
        <begin position="1"/>
        <end position="31"/>
    </location>
</feature>
<proteinExistence type="predicted"/>
<keyword evidence="3" id="KW-1185">Reference proteome</keyword>